<dbReference type="Pfam" id="PF08786">
    <property type="entry name" value="DcrB"/>
    <property type="match status" value="1"/>
</dbReference>
<keyword evidence="2" id="KW-1185">Reference proteome</keyword>
<accession>A0A6N7PRJ5</accession>
<dbReference type="SUPFAM" id="SSF55724">
    <property type="entry name" value="Mog1p/PsbP-like"/>
    <property type="match status" value="1"/>
</dbReference>
<organism evidence="1 2">
    <name type="scientific">Polyangium spumosum</name>
    <dbReference type="NCBI Taxonomy" id="889282"/>
    <lineage>
        <taxon>Bacteria</taxon>
        <taxon>Pseudomonadati</taxon>
        <taxon>Myxococcota</taxon>
        <taxon>Polyangia</taxon>
        <taxon>Polyangiales</taxon>
        <taxon>Polyangiaceae</taxon>
        <taxon>Polyangium</taxon>
    </lineage>
</organism>
<sequence length="161" mass="17784">MRRVSRTGPLGHQVSKAMSEYTIDEAVFLLPSGWCDRSLNVLGPDPSPEEFKVLVSRADQDGRTLDDFVDGQVKDLSQRLPWFALEGRAERVVAGTRALSVRSTFRDGKADLFQHQVTLAARGKFVTITAVSLARVADACSNELERVLATVRLRPTEDAAR</sequence>
<reference evidence="1 2" key="1">
    <citation type="submission" date="2019-10" db="EMBL/GenBank/DDBJ databases">
        <title>A soil myxobacterium in the family Polyangiaceae.</title>
        <authorList>
            <person name="Li Y."/>
            <person name="Wang J."/>
        </authorList>
    </citation>
    <scope>NUCLEOTIDE SEQUENCE [LARGE SCALE GENOMIC DNA]</scope>
    <source>
        <strain evidence="1 2">DSM 14734</strain>
    </source>
</reference>
<dbReference type="EMBL" id="WJIE01000003">
    <property type="protein sequence ID" value="MRG92980.1"/>
    <property type="molecule type" value="Genomic_DNA"/>
</dbReference>
<evidence type="ECO:0000313" key="1">
    <source>
        <dbReference type="EMBL" id="MRG92980.1"/>
    </source>
</evidence>
<dbReference type="Gene3D" id="3.40.1000.10">
    <property type="entry name" value="Mog1/PsbP, alpha/beta/alpha sandwich"/>
    <property type="match status" value="1"/>
</dbReference>
<evidence type="ECO:0000313" key="2">
    <source>
        <dbReference type="Proteomes" id="UP000440224"/>
    </source>
</evidence>
<gene>
    <name evidence="1" type="ORF">GF068_13725</name>
</gene>
<proteinExistence type="predicted"/>
<comment type="caution">
    <text evidence="1">The sequence shown here is derived from an EMBL/GenBank/DDBJ whole genome shotgun (WGS) entry which is preliminary data.</text>
</comment>
<dbReference type="OrthoDB" id="8775251at2"/>
<dbReference type="AlphaFoldDB" id="A0A6N7PRJ5"/>
<dbReference type="InterPro" id="IPR016123">
    <property type="entry name" value="Mog1/PsbP_a/b/a-sand"/>
</dbReference>
<dbReference type="InterPro" id="IPR014894">
    <property type="entry name" value="DcrB/EagT6"/>
</dbReference>
<protein>
    <submittedName>
        <fullName evidence="1">DUF1795 domain-containing protein</fullName>
    </submittedName>
</protein>
<dbReference type="Proteomes" id="UP000440224">
    <property type="component" value="Unassembled WGS sequence"/>
</dbReference>
<name>A0A6N7PRJ5_9BACT</name>